<keyword evidence="1" id="KW-0812">Transmembrane</keyword>
<reference evidence="2 3" key="1">
    <citation type="submission" date="2019-05" db="EMBL/GenBank/DDBJ databases">
        <title>Another draft genome of Portunus trituberculatus and its Hox gene families provides insights of decapod evolution.</title>
        <authorList>
            <person name="Jeong J.-H."/>
            <person name="Song I."/>
            <person name="Kim S."/>
            <person name="Choi T."/>
            <person name="Kim D."/>
            <person name="Ryu S."/>
            <person name="Kim W."/>
        </authorList>
    </citation>
    <scope>NUCLEOTIDE SEQUENCE [LARGE SCALE GENOMIC DNA]</scope>
    <source>
        <tissue evidence="2">Muscle</tissue>
    </source>
</reference>
<dbReference type="Proteomes" id="UP000324222">
    <property type="component" value="Unassembled WGS sequence"/>
</dbReference>
<dbReference type="AlphaFoldDB" id="A0A5B7EQQ0"/>
<gene>
    <name evidence="2" type="ORF">E2C01_028882</name>
</gene>
<dbReference type="EMBL" id="VSRR010003280">
    <property type="protein sequence ID" value="MPC35459.1"/>
    <property type="molecule type" value="Genomic_DNA"/>
</dbReference>
<accession>A0A5B7EQQ0</accession>
<keyword evidence="3" id="KW-1185">Reference proteome</keyword>
<feature type="transmembrane region" description="Helical" evidence="1">
    <location>
        <begin position="6"/>
        <end position="26"/>
    </location>
</feature>
<sequence length="119" mass="12898">MLYSVMSVGLEVFVFHVIVMGITSGLNDKDENSYDSLCISPDSASKLLTLRNAVLHEVRPVATMDPLIIGQARSAGLIFGFTVGAQGVIGLTCAIGVDAKRILTDSITQRSHCKEQMRW</sequence>
<organism evidence="2 3">
    <name type="scientific">Portunus trituberculatus</name>
    <name type="common">Swimming crab</name>
    <name type="synonym">Neptunus trituberculatus</name>
    <dbReference type="NCBI Taxonomy" id="210409"/>
    <lineage>
        <taxon>Eukaryota</taxon>
        <taxon>Metazoa</taxon>
        <taxon>Ecdysozoa</taxon>
        <taxon>Arthropoda</taxon>
        <taxon>Crustacea</taxon>
        <taxon>Multicrustacea</taxon>
        <taxon>Malacostraca</taxon>
        <taxon>Eumalacostraca</taxon>
        <taxon>Eucarida</taxon>
        <taxon>Decapoda</taxon>
        <taxon>Pleocyemata</taxon>
        <taxon>Brachyura</taxon>
        <taxon>Eubrachyura</taxon>
        <taxon>Portunoidea</taxon>
        <taxon>Portunidae</taxon>
        <taxon>Portuninae</taxon>
        <taxon>Portunus</taxon>
    </lineage>
</organism>
<protein>
    <submittedName>
        <fullName evidence="2">Uncharacterized protein</fullName>
    </submittedName>
</protein>
<name>A0A5B7EQQ0_PORTR</name>
<evidence type="ECO:0000313" key="3">
    <source>
        <dbReference type="Proteomes" id="UP000324222"/>
    </source>
</evidence>
<comment type="caution">
    <text evidence="2">The sequence shown here is derived from an EMBL/GenBank/DDBJ whole genome shotgun (WGS) entry which is preliminary data.</text>
</comment>
<evidence type="ECO:0000313" key="2">
    <source>
        <dbReference type="EMBL" id="MPC35459.1"/>
    </source>
</evidence>
<evidence type="ECO:0000256" key="1">
    <source>
        <dbReference type="SAM" id="Phobius"/>
    </source>
</evidence>
<keyword evidence="1" id="KW-0472">Membrane</keyword>
<proteinExistence type="predicted"/>
<keyword evidence="1" id="KW-1133">Transmembrane helix</keyword>